<keyword evidence="1" id="KW-0472">Membrane</keyword>
<keyword evidence="1" id="KW-0812">Transmembrane</keyword>
<keyword evidence="1" id="KW-1133">Transmembrane helix</keyword>
<evidence type="ECO:0000313" key="2">
    <source>
        <dbReference type="EMBL" id="CAI8058498.1"/>
    </source>
</evidence>
<sequence>MEHVLEQVLTPSTPTHLWSRPQTPPTHHVEKALCAKKAARRSPEKIVLRKIIVLQVPSFLEKLLLYWWRETIIAAVPNVLVVFYHLMILFVKNQCSASVTQSRMEWTELPDFAIVTHQPMTMF</sequence>
<accession>A0AA35U1L0</accession>
<gene>
    <name evidence="2" type="ORF">GBAR_LOCUS31809</name>
</gene>
<keyword evidence="3" id="KW-1185">Reference proteome</keyword>
<dbReference type="EMBL" id="CASHTH010004522">
    <property type="protein sequence ID" value="CAI8058498.1"/>
    <property type="molecule type" value="Genomic_DNA"/>
</dbReference>
<protein>
    <submittedName>
        <fullName evidence="2">Uncharacterized protein</fullName>
    </submittedName>
</protein>
<organism evidence="2 3">
    <name type="scientific">Geodia barretti</name>
    <name type="common">Barrett's horny sponge</name>
    <dbReference type="NCBI Taxonomy" id="519541"/>
    <lineage>
        <taxon>Eukaryota</taxon>
        <taxon>Metazoa</taxon>
        <taxon>Porifera</taxon>
        <taxon>Demospongiae</taxon>
        <taxon>Heteroscleromorpha</taxon>
        <taxon>Tetractinellida</taxon>
        <taxon>Astrophorina</taxon>
        <taxon>Geodiidae</taxon>
        <taxon>Geodia</taxon>
    </lineage>
</organism>
<name>A0AA35U1L0_GEOBA</name>
<evidence type="ECO:0000313" key="3">
    <source>
        <dbReference type="Proteomes" id="UP001174909"/>
    </source>
</evidence>
<reference evidence="2" key="1">
    <citation type="submission" date="2023-03" db="EMBL/GenBank/DDBJ databases">
        <authorList>
            <person name="Steffen K."/>
            <person name="Cardenas P."/>
        </authorList>
    </citation>
    <scope>NUCLEOTIDE SEQUENCE</scope>
</reference>
<proteinExistence type="predicted"/>
<dbReference type="AlphaFoldDB" id="A0AA35U1L0"/>
<evidence type="ECO:0000256" key="1">
    <source>
        <dbReference type="SAM" id="Phobius"/>
    </source>
</evidence>
<dbReference type="Proteomes" id="UP001174909">
    <property type="component" value="Unassembled WGS sequence"/>
</dbReference>
<feature type="transmembrane region" description="Helical" evidence="1">
    <location>
        <begin position="46"/>
        <end position="66"/>
    </location>
</feature>
<comment type="caution">
    <text evidence="2">The sequence shown here is derived from an EMBL/GenBank/DDBJ whole genome shotgun (WGS) entry which is preliminary data.</text>
</comment>
<feature type="transmembrane region" description="Helical" evidence="1">
    <location>
        <begin position="72"/>
        <end position="91"/>
    </location>
</feature>